<comment type="caution">
    <text evidence="1">The sequence shown here is derived from an EMBL/GenBank/DDBJ whole genome shotgun (WGS) entry which is preliminary data.</text>
</comment>
<keyword evidence="2" id="KW-1185">Reference proteome</keyword>
<dbReference type="PATRIC" id="fig|1430899.3.peg.1737"/>
<organism evidence="1 2">
    <name type="scientific">Listeria fleischmannii 1991</name>
    <dbReference type="NCBI Taxonomy" id="1430899"/>
    <lineage>
        <taxon>Bacteria</taxon>
        <taxon>Bacillati</taxon>
        <taxon>Bacillota</taxon>
        <taxon>Bacilli</taxon>
        <taxon>Bacillales</taxon>
        <taxon>Listeriaceae</taxon>
        <taxon>Listeria</taxon>
    </lineage>
</organism>
<gene>
    <name evidence="1" type="ORF">X560_1700</name>
</gene>
<sequence>MNFVKHLFVTPRGYIIGLKEGESSNHLRDVYINDTVRKQLDHFDSLTLLENQIIGYKKLSDEEEKQLLARWQTEYFTTS</sequence>
<reference evidence="1 2" key="1">
    <citation type="journal article" date="2015" name="Genome Biol. Evol.">
        <title>Comparative Genomics of Listeria Sensu Lato: Genus-Wide Differences in Evolutionary Dynamics and the Progressive Gain of Complex, Potentially Pathogenicity-Related Traits through Lateral Gene Transfer.</title>
        <authorList>
            <person name="Chiara M."/>
            <person name="Caruso M."/>
            <person name="D'Erchia A.M."/>
            <person name="Manzari C."/>
            <person name="Fraccalvieri R."/>
            <person name="Goffredo E."/>
            <person name="Latorre L."/>
            <person name="Miccolupo A."/>
            <person name="Padalino I."/>
            <person name="Santagada G."/>
            <person name="Chiocco D."/>
            <person name="Pesole G."/>
            <person name="Horner D.S."/>
            <person name="Parisi A."/>
        </authorList>
    </citation>
    <scope>NUCLEOTIDE SEQUENCE [LARGE SCALE GENOMIC DNA]</scope>
    <source>
        <strain evidence="1 2">1991</strain>
    </source>
</reference>
<proteinExistence type="predicted"/>
<dbReference type="EMBL" id="AZHO01000021">
    <property type="protein sequence ID" value="KMT59159.1"/>
    <property type="molecule type" value="Genomic_DNA"/>
</dbReference>
<name>A0A0J8GDW2_9LIST</name>
<protein>
    <submittedName>
        <fullName evidence="1">Uncharacterized protein</fullName>
    </submittedName>
</protein>
<dbReference type="RefSeq" id="WP_007471691.1">
    <property type="nucleotide sequence ID" value="NZ_KQ130616.1"/>
</dbReference>
<accession>A0A0J8GDW2</accession>
<dbReference type="AlphaFoldDB" id="A0A0J8GDW2"/>
<dbReference type="OrthoDB" id="2363930at2"/>
<evidence type="ECO:0000313" key="1">
    <source>
        <dbReference type="EMBL" id="KMT59159.1"/>
    </source>
</evidence>
<evidence type="ECO:0000313" key="2">
    <source>
        <dbReference type="Proteomes" id="UP000052258"/>
    </source>
</evidence>
<dbReference type="Proteomes" id="UP000052258">
    <property type="component" value="Unassembled WGS sequence"/>
</dbReference>